<sequence>MGSRKLQQKKDGSYQIILPKDMVEGLGWKKGDEIDFSYQSGGLFLKQK</sequence>
<dbReference type="InterPro" id="IPR007159">
    <property type="entry name" value="SpoVT-AbrB_dom"/>
</dbReference>
<dbReference type="SUPFAM" id="SSF89447">
    <property type="entry name" value="AbrB/MazE/MraZ-like"/>
    <property type="match status" value="1"/>
</dbReference>
<organism evidence="2 3">
    <name type="scientific">Methanohalarchaeum thermophilum</name>
    <dbReference type="NCBI Taxonomy" id="1903181"/>
    <lineage>
        <taxon>Archaea</taxon>
        <taxon>Methanobacteriati</taxon>
        <taxon>Methanobacteriota</taxon>
        <taxon>Methanonatronarchaeia</taxon>
        <taxon>Methanonatronarchaeales</taxon>
        <taxon>Methanonatronarchaeaceae</taxon>
        <taxon>Candidatus Methanohalarchaeum</taxon>
    </lineage>
</organism>
<protein>
    <submittedName>
        <fullName evidence="2">Phosphate uptake regulator PhoU</fullName>
    </submittedName>
</protein>
<dbReference type="EMBL" id="MSDW01000001">
    <property type="protein sequence ID" value="OKY77893.1"/>
    <property type="molecule type" value="Genomic_DNA"/>
</dbReference>
<dbReference type="Proteomes" id="UP000185744">
    <property type="component" value="Unassembled WGS sequence"/>
</dbReference>
<dbReference type="Gene3D" id="2.10.260.10">
    <property type="match status" value="1"/>
</dbReference>
<dbReference type="InterPro" id="IPR037914">
    <property type="entry name" value="SpoVT-AbrB_sf"/>
</dbReference>
<dbReference type="SMART" id="SM00966">
    <property type="entry name" value="SpoVT_AbrB"/>
    <property type="match status" value="1"/>
</dbReference>
<dbReference type="Pfam" id="PF04014">
    <property type="entry name" value="MazE_antitoxin"/>
    <property type="match status" value="1"/>
</dbReference>
<accession>A0A1Q6DU71</accession>
<name>A0A1Q6DU71_METT1</name>
<proteinExistence type="predicted"/>
<evidence type="ECO:0000313" key="3">
    <source>
        <dbReference type="Proteomes" id="UP000185744"/>
    </source>
</evidence>
<dbReference type="AlphaFoldDB" id="A0A1Q6DU71"/>
<feature type="domain" description="SpoVT-AbrB" evidence="1">
    <location>
        <begin position="8"/>
        <end position="48"/>
    </location>
</feature>
<evidence type="ECO:0000313" key="2">
    <source>
        <dbReference type="EMBL" id="OKY77893.1"/>
    </source>
</evidence>
<gene>
    <name evidence="2" type="ORF">BTN85_0369</name>
</gene>
<reference evidence="2" key="1">
    <citation type="submission" date="2016-12" db="EMBL/GenBank/DDBJ databases">
        <title>Discovery of methanogenic haloarchaea.</title>
        <authorList>
            <person name="Sorokin D.Y."/>
            <person name="Makarova K.S."/>
            <person name="Abbas B."/>
            <person name="Ferrer M."/>
            <person name="Golyshin P.N."/>
        </authorList>
    </citation>
    <scope>NUCLEOTIDE SEQUENCE [LARGE SCALE GENOMIC DNA]</scope>
    <source>
        <strain evidence="2">HMET1</strain>
    </source>
</reference>
<keyword evidence="3" id="KW-1185">Reference proteome</keyword>
<evidence type="ECO:0000259" key="1">
    <source>
        <dbReference type="SMART" id="SM00966"/>
    </source>
</evidence>
<dbReference type="InParanoid" id="A0A1Q6DU71"/>
<comment type="caution">
    <text evidence="2">The sequence shown here is derived from an EMBL/GenBank/DDBJ whole genome shotgun (WGS) entry which is preliminary data.</text>
</comment>
<dbReference type="GO" id="GO:0003677">
    <property type="term" value="F:DNA binding"/>
    <property type="evidence" value="ECO:0007669"/>
    <property type="project" value="InterPro"/>
</dbReference>